<comment type="caution">
    <text evidence="1">The sequence shown here is derived from an EMBL/GenBank/DDBJ whole genome shotgun (WGS) entry which is preliminary data.</text>
</comment>
<gene>
    <name evidence="1" type="ORF">SCH01S_01_01020</name>
</gene>
<proteinExistence type="predicted"/>
<evidence type="ECO:0000313" key="1">
    <source>
        <dbReference type="EMBL" id="GAO37939.1"/>
    </source>
</evidence>
<dbReference type="EMBL" id="BBWU01000001">
    <property type="protein sequence ID" value="GAO37939.1"/>
    <property type="molecule type" value="Genomic_DNA"/>
</dbReference>
<reference evidence="1 2" key="1">
    <citation type="submission" date="2015-04" db="EMBL/GenBank/DDBJ databases">
        <title>Whole genome shotgun sequence of Sphingomonas changbaiensis NBRC 104936.</title>
        <authorList>
            <person name="Katano-Makiyama Y."/>
            <person name="Hosoyama A."/>
            <person name="Hashimoto M."/>
            <person name="Noguchi M."/>
            <person name="Tsuchikane K."/>
            <person name="Ohji S."/>
            <person name="Yamazoe A."/>
            <person name="Ichikawa N."/>
            <person name="Kimura A."/>
            <person name="Fujita N."/>
        </authorList>
    </citation>
    <scope>NUCLEOTIDE SEQUENCE [LARGE SCALE GENOMIC DNA]</scope>
    <source>
        <strain evidence="1 2">NBRC 104936</strain>
    </source>
</reference>
<dbReference type="STRING" id="1219043.SCH01S_01_01020"/>
<sequence length="71" mass="7089">MSTSAWGLAEAWATGAGGGAARFRDAATPTATIAIAAAPNSARREAGIVLSVIAIPSFFVASVTSEPIGLW</sequence>
<dbReference type="AlphaFoldDB" id="A0A0E9MK84"/>
<protein>
    <submittedName>
        <fullName evidence="1">Uncharacterized protein</fullName>
    </submittedName>
</protein>
<name>A0A0E9MK84_9SPHN</name>
<accession>A0A0E9MK84</accession>
<evidence type="ECO:0000313" key="2">
    <source>
        <dbReference type="Proteomes" id="UP000033202"/>
    </source>
</evidence>
<organism evidence="1 2">
    <name type="scientific">Sphingomonas changbaiensis NBRC 104936</name>
    <dbReference type="NCBI Taxonomy" id="1219043"/>
    <lineage>
        <taxon>Bacteria</taxon>
        <taxon>Pseudomonadati</taxon>
        <taxon>Pseudomonadota</taxon>
        <taxon>Alphaproteobacteria</taxon>
        <taxon>Sphingomonadales</taxon>
        <taxon>Sphingomonadaceae</taxon>
        <taxon>Sphingomonas</taxon>
    </lineage>
</organism>
<dbReference type="Proteomes" id="UP000033202">
    <property type="component" value="Unassembled WGS sequence"/>
</dbReference>
<keyword evidence="2" id="KW-1185">Reference proteome</keyword>